<protein>
    <submittedName>
        <fullName evidence="1">Uncharacterized conserved protein</fullName>
    </submittedName>
</protein>
<dbReference type="Proteomes" id="UP000247480">
    <property type="component" value="Unassembled WGS sequence"/>
</dbReference>
<reference evidence="1 2" key="1">
    <citation type="submission" date="2018-04" db="EMBL/GenBank/DDBJ databases">
        <title>Draft genome sequence of Pseudomonas syringae pv. actinidiae biovar 1 strains isolated from kiwifruit in Kagawa prefecture.</title>
        <authorList>
            <person name="Tabuchi M."/>
            <person name="Saito M."/>
            <person name="Fujiwara S."/>
            <person name="Sasa N."/>
            <person name="Akimitsu K."/>
            <person name="Gomi K."/>
            <person name="Konishi-Sugita S."/>
            <person name="Hamano K."/>
            <person name="Kataoka I."/>
        </authorList>
    </citation>
    <scope>NUCLEOTIDE SEQUENCE [LARGE SCALE GENOMIC DNA]</scope>
    <source>
        <strain evidence="1 2">MAFF212206</strain>
    </source>
</reference>
<dbReference type="EMBL" id="BGJZ01000101">
    <property type="protein sequence ID" value="GBH08826.1"/>
    <property type="molecule type" value="Genomic_DNA"/>
</dbReference>
<dbReference type="AlphaFoldDB" id="A0A2V0Q7M2"/>
<sequence>MLRQELAECVGIVDQLKCFAFKLIAYPKRYSQSRSECLRRFLLRCRRRRFHEHYFGSRLWYRRSGNLRDKLNITKKRAAHLFFSKFRGHAVSRW</sequence>
<name>A0A2V0Q7M2_PSESF</name>
<accession>A0A2V0Q7M2</accession>
<organism evidence="1 2">
    <name type="scientific">Pseudomonas syringae pv. actinidiae</name>
    <dbReference type="NCBI Taxonomy" id="103796"/>
    <lineage>
        <taxon>Bacteria</taxon>
        <taxon>Pseudomonadati</taxon>
        <taxon>Pseudomonadota</taxon>
        <taxon>Gammaproteobacteria</taxon>
        <taxon>Pseudomonadales</taxon>
        <taxon>Pseudomonadaceae</taxon>
        <taxon>Pseudomonas</taxon>
        <taxon>Pseudomonas syringae</taxon>
    </lineage>
</organism>
<evidence type="ECO:0000313" key="2">
    <source>
        <dbReference type="Proteomes" id="UP000247480"/>
    </source>
</evidence>
<evidence type="ECO:0000313" key="1">
    <source>
        <dbReference type="EMBL" id="GBH08826.1"/>
    </source>
</evidence>
<comment type="caution">
    <text evidence="1">The sequence shown here is derived from an EMBL/GenBank/DDBJ whole genome shotgun (WGS) entry which is preliminary data.</text>
</comment>
<gene>
    <name evidence="1" type="ORF">KPSA1_02209</name>
</gene>
<proteinExistence type="predicted"/>